<dbReference type="AlphaFoldDB" id="M0P6J0"/>
<name>M0P6J0_9EURY</name>
<evidence type="ECO:0000313" key="2">
    <source>
        <dbReference type="EMBL" id="EMA64445.1"/>
    </source>
</evidence>
<organism evidence="2 3">
    <name type="scientific">Halorubrum lipolyticum DSM 21995</name>
    <dbReference type="NCBI Taxonomy" id="1227482"/>
    <lineage>
        <taxon>Archaea</taxon>
        <taxon>Methanobacteriati</taxon>
        <taxon>Methanobacteriota</taxon>
        <taxon>Stenosarchaea group</taxon>
        <taxon>Halobacteria</taxon>
        <taxon>Halobacteriales</taxon>
        <taxon>Haloferacaceae</taxon>
        <taxon>Halorubrum</taxon>
    </lineage>
</organism>
<keyword evidence="3" id="KW-1185">Reference proteome</keyword>
<dbReference type="EMBL" id="AOJG01000002">
    <property type="protein sequence ID" value="EMA64445.1"/>
    <property type="molecule type" value="Genomic_DNA"/>
</dbReference>
<sequence>MIEADLEAPRSIRPLINGPTVPPEGRRRSYIPALGGEEGDEVVDGESDESGDPTLATAPTVPRVKKS</sequence>
<dbReference type="STRING" id="1227482.C469_00921"/>
<dbReference type="Proteomes" id="UP000011650">
    <property type="component" value="Unassembled WGS sequence"/>
</dbReference>
<proteinExistence type="predicted"/>
<feature type="compositionally biased region" description="Acidic residues" evidence="1">
    <location>
        <begin position="37"/>
        <end position="51"/>
    </location>
</feature>
<gene>
    <name evidence="2" type="ORF">C469_00921</name>
</gene>
<accession>M0P6J0</accession>
<reference evidence="2 3" key="1">
    <citation type="journal article" date="2014" name="PLoS Genet.">
        <title>Phylogenetically driven sequencing of extremely halophilic archaea reveals strategies for static and dynamic osmo-response.</title>
        <authorList>
            <person name="Becker E.A."/>
            <person name="Seitzer P.M."/>
            <person name="Tritt A."/>
            <person name="Larsen D."/>
            <person name="Krusor M."/>
            <person name="Yao A.I."/>
            <person name="Wu D."/>
            <person name="Madern D."/>
            <person name="Eisen J.A."/>
            <person name="Darling A.E."/>
            <person name="Facciotti M.T."/>
        </authorList>
    </citation>
    <scope>NUCLEOTIDE SEQUENCE [LARGE SCALE GENOMIC DNA]</scope>
    <source>
        <strain evidence="2 3">DSM 21995</strain>
    </source>
</reference>
<protein>
    <submittedName>
        <fullName evidence="2">Uncharacterized protein</fullName>
    </submittedName>
</protein>
<feature type="region of interest" description="Disordered" evidence="1">
    <location>
        <begin position="1"/>
        <end position="67"/>
    </location>
</feature>
<evidence type="ECO:0000313" key="3">
    <source>
        <dbReference type="Proteomes" id="UP000011650"/>
    </source>
</evidence>
<comment type="caution">
    <text evidence="2">The sequence shown here is derived from an EMBL/GenBank/DDBJ whole genome shotgun (WGS) entry which is preliminary data.</text>
</comment>
<dbReference type="PATRIC" id="fig|1227482.3.peg.186"/>
<evidence type="ECO:0000256" key="1">
    <source>
        <dbReference type="SAM" id="MobiDB-lite"/>
    </source>
</evidence>